<dbReference type="InterPro" id="IPR038770">
    <property type="entry name" value="Na+/solute_symporter_sf"/>
</dbReference>
<feature type="transmembrane region" description="Helical" evidence="8">
    <location>
        <begin position="234"/>
        <end position="259"/>
    </location>
</feature>
<feature type="transmembrane region" description="Helical" evidence="8">
    <location>
        <begin position="13"/>
        <end position="31"/>
    </location>
</feature>
<protein>
    <submittedName>
        <fullName evidence="9">Membrane transport protein</fullName>
    </submittedName>
</protein>
<name>A0A1J5RQI4_9ZZZZ</name>
<dbReference type="Gene3D" id="1.20.1530.20">
    <property type="match status" value="1"/>
</dbReference>
<feature type="transmembrane region" description="Helical" evidence="8">
    <location>
        <begin position="178"/>
        <end position="198"/>
    </location>
</feature>
<evidence type="ECO:0000313" key="9">
    <source>
        <dbReference type="EMBL" id="OIQ94340.1"/>
    </source>
</evidence>
<keyword evidence="3" id="KW-0813">Transport</keyword>
<dbReference type="AlphaFoldDB" id="A0A1J5RQI4"/>
<proteinExistence type="inferred from homology"/>
<feature type="transmembrane region" description="Helical" evidence="8">
    <location>
        <begin position="74"/>
        <end position="94"/>
    </location>
</feature>
<comment type="similarity">
    <text evidence="2">Belongs to the auxin efflux carrier (TC 2.A.69) family.</text>
</comment>
<feature type="transmembrane region" description="Helical" evidence="8">
    <location>
        <begin position="106"/>
        <end position="130"/>
    </location>
</feature>
<dbReference type="EMBL" id="MLJW01000188">
    <property type="protein sequence ID" value="OIQ94340.1"/>
    <property type="molecule type" value="Genomic_DNA"/>
</dbReference>
<dbReference type="Pfam" id="PF03547">
    <property type="entry name" value="Mem_trans"/>
    <property type="match status" value="1"/>
</dbReference>
<comment type="caution">
    <text evidence="9">The sequence shown here is derived from an EMBL/GenBank/DDBJ whole genome shotgun (WGS) entry which is preliminary data.</text>
</comment>
<feature type="transmembrane region" description="Helical" evidence="8">
    <location>
        <begin position="136"/>
        <end position="157"/>
    </location>
</feature>
<accession>A0A1J5RQI4</accession>
<feature type="transmembrane region" description="Helical" evidence="8">
    <location>
        <begin position="204"/>
        <end position="222"/>
    </location>
</feature>
<keyword evidence="7 8" id="KW-0472">Membrane</keyword>
<evidence type="ECO:0000256" key="6">
    <source>
        <dbReference type="ARBA" id="ARBA00022989"/>
    </source>
</evidence>
<evidence type="ECO:0000256" key="8">
    <source>
        <dbReference type="SAM" id="Phobius"/>
    </source>
</evidence>
<feature type="transmembrane region" description="Helical" evidence="8">
    <location>
        <begin position="43"/>
        <end position="62"/>
    </location>
</feature>
<evidence type="ECO:0000256" key="1">
    <source>
        <dbReference type="ARBA" id="ARBA00004651"/>
    </source>
</evidence>
<keyword evidence="5 8" id="KW-0812">Transmembrane</keyword>
<keyword evidence="6 8" id="KW-1133">Transmembrane helix</keyword>
<organism evidence="9">
    <name type="scientific">mine drainage metagenome</name>
    <dbReference type="NCBI Taxonomy" id="410659"/>
    <lineage>
        <taxon>unclassified sequences</taxon>
        <taxon>metagenomes</taxon>
        <taxon>ecological metagenomes</taxon>
    </lineage>
</organism>
<dbReference type="InterPro" id="IPR004776">
    <property type="entry name" value="Mem_transp_PIN-like"/>
</dbReference>
<evidence type="ECO:0000256" key="5">
    <source>
        <dbReference type="ARBA" id="ARBA00022692"/>
    </source>
</evidence>
<evidence type="ECO:0000256" key="3">
    <source>
        <dbReference type="ARBA" id="ARBA00022448"/>
    </source>
</evidence>
<keyword evidence="4" id="KW-1003">Cell membrane</keyword>
<dbReference type="GO" id="GO:0055085">
    <property type="term" value="P:transmembrane transport"/>
    <property type="evidence" value="ECO:0007669"/>
    <property type="project" value="InterPro"/>
</dbReference>
<evidence type="ECO:0000256" key="2">
    <source>
        <dbReference type="ARBA" id="ARBA00010145"/>
    </source>
</evidence>
<dbReference type="PANTHER" id="PTHR36838:SF1">
    <property type="entry name" value="SLR1864 PROTEIN"/>
    <property type="match status" value="1"/>
</dbReference>
<dbReference type="PANTHER" id="PTHR36838">
    <property type="entry name" value="AUXIN EFFLUX CARRIER FAMILY PROTEIN"/>
    <property type="match status" value="1"/>
</dbReference>
<comment type="subcellular location">
    <subcellularLocation>
        <location evidence="1">Cell membrane</location>
        <topology evidence="1">Multi-pass membrane protein</topology>
    </subcellularLocation>
</comment>
<feature type="transmembrane region" description="Helical" evidence="8">
    <location>
        <begin position="295"/>
        <end position="316"/>
    </location>
</feature>
<gene>
    <name evidence="9" type="ORF">GALL_236780</name>
</gene>
<sequence>MNLNHLSKLAIEVMMPISILVGAGAIWPVYFREISGKTLRIQLNRLVLNLFYPAILFSIAATTPITPELLSVPLLVGVGTLMSGAVLYILLYRSPLGRGMNNGTRAALTVSGMFGNTFFVGVPVLVYFYGGEASRYAAFNDMLMTMPIMWSLGVWICTKLGPPESARLHPPIWKLMMGIPPIWAFIAGALMQMSGFVFEPLVHAARLIGQATIPVTMFVLGLSIPWRNLKPRMAILGVAAVKIGLMPLMVAVAASLLYVHTAEPQQAAVIEAGMPTMMSALILSDRFHLDTEAAALMIGWTTVLYWFALPVTAWLMH</sequence>
<dbReference type="GO" id="GO:0005886">
    <property type="term" value="C:plasma membrane"/>
    <property type="evidence" value="ECO:0007669"/>
    <property type="project" value="UniProtKB-SubCell"/>
</dbReference>
<reference evidence="9" key="1">
    <citation type="submission" date="2016-10" db="EMBL/GenBank/DDBJ databases">
        <title>Sequence of Gallionella enrichment culture.</title>
        <authorList>
            <person name="Poehlein A."/>
            <person name="Muehling M."/>
            <person name="Daniel R."/>
        </authorList>
    </citation>
    <scope>NUCLEOTIDE SEQUENCE</scope>
</reference>
<evidence type="ECO:0000256" key="7">
    <source>
        <dbReference type="ARBA" id="ARBA00023136"/>
    </source>
</evidence>
<evidence type="ECO:0000256" key="4">
    <source>
        <dbReference type="ARBA" id="ARBA00022475"/>
    </source>
</evidence>